<dbReference type="EMBL" id="MN740267">
    <property type="protein sequence ID" value="QHT96779.1"/>
    <property type="molecule type" value="Genomic_DNA"/>
</dbReference>
<dbReference type="AlphaFoldDB" id="A0A6C0IVV3"/>
<organism evidence="1">
    <name type="scientific">viral metagenome</name>
    <dbReference type="NCBI Taxonomy" id="1070528"/>
    <lineage>
        <taxon>unclassified sequences</taxon>
        <taxon>metagenomes</taxon>
        <taxon>organismal metagenomes</taxon>
    </lineage>
</organism>
<protein>
    <submittedName>
        <fullName evidence="1">Uncharacterized protein</fullName>
    </submittedName>
</protein>
<reference evidence="1" key="1">
    <citation type="journal article" date="2020" name="Nature">
        <title>Giant virus diversity and host interactions through global metagenomics.</title>
        <authorList>
            <person name="Schulz F."/>
            <person name="Roux S."/>
            <person name="Paez-Espino D."/>
            <person name="Jungbluth S."/>
            <person name="Walsh D.A."/>
            <person name="Denef V.J."/>
            <person name="McMahon K.D."/>
            <person name="Konstantinidis K.T."/>
            <person name="Eloe-Fadrosh E.A."/>
            <person name="Kyrpides N.C."/>
            <person name="Woyke T."/>
        </authorList>
    </citation>
    <scope>NUCLEOTIDE SEQUENCE</scope>
    <source>
        <strain evidence="1">GVMAG-M-3300024336-7</strain>
    </source>
</reference>
<proteinExistence type="predicted"/>
<name>A0A6C0IVV3_9ZZZZ</name>
<evidence type="ECO:0000313" key="1">
    <source>
        <dbReference type="EMBL" id="QHT96779.1"/>
    </source>
</evidence>
<accession>A0A6C0IVV3</accession>
<sequence>MNKKKISEKYYVYQKTIKLNSYSGKIKES</sequence>